<protein>
    <recommendedName>
        <fullName evidence="1">Serine aminopeptidase S33 domain-containing protein</fullName>
    </recommendedName>
</protein>
<dbReference type="InterPro" id="IPR022742">
    <property type="entry name" value="Hydrolase_4"/>
</dbReference>
<dbReference type="Gene3D" id="3.40.50.1820">
    <property type="entry name" value="alpha/beta hydrolase"/>
    <property type="match status" value="1"/>
</dbReference>
<dbReference type="KEGG" id="mnv:MNVI_19370"/>
<proteinExistence type="predicted"/>
<dbReference type="InterPro" id="IPR029058">
    <property type="entry name" value="AB_hydrolase_fold"/>
</dbReference>
<accession>A0A7I7PDN3</accession>
<sequence length="267" mass="28579">MLLMPRFPVDIPLLASVQRRLIYFPTPGPLPSVRTLLPGGEDVVLDTDDGLQLSAWFLPAPARGPAVLICNGNGGDRTLRAPLAAALCRAGLSVLLFDYRGYGGNSGRPSEDGLAADARAARAFLVARPQVDPARVAYFGESLGAAVAVRLALESPPAALVLRSPFTSLIDVGRLHYPWLPVAAVLADRYPSIDRISRVAAPLLVIAGDRDTLVPAQLSRRLYDKARQPKEFVLVPGADHNSMELLDGPVMIDAIVRFLREHGVLGG</sequence>
<dbReference type="PANTHER" id="PTHR12277">
    <property type="entry name" value="ALPHA/BETA HYDROLASE DOMAIN-CONTAINING PROTEIN"/>
    <property type="match status" value="1"/>
</dbReference>
<gene>
    <name evidence="2" type="ORF">MNVI_19370</name>
</gene>
<reference evidence="2 3" key="1">
    <citation type="journal article" date="2019" name="Emerg. Microbes Infect.">
        <title>Comprehensive subspecies identification of 175 nontuberculous mycobacteria species based on 7547 genomic profiles.</title>
        <authorList>
            <person name="Matsumoto Y."/>
            <person name="Kinjo T."/>
            <person name="Motooka D."/>
            <person name="Nabeya D."/>
            <person name="Jung N."/>
            <person name="Uechi K."/>
            <person name="Horii T."/>
            <person name="Iida T."/>
            <person name="Fujita J."/>
            <person name="Nakamura S."/>
        </authorList>
    </citation>
    <scope>NUCLEOTIDE SEQUENCE [LARGE SCALE GENOMIC DNA]</scope>
    <source>
        <strain evidence="2 3">JCM 16367</strain>
    </source>
</reference>
<dbReference type="AlphaFoldDB" id="A0A7I7PDN3"/>
<dbReference type="PANTHER" id="PTHR12277:SF79">
    <property type="entry name" value="XAA-PRO DIPEPTIDYL-PEPTIDASE-RELATED"/>
    <property type="match status" value="1"/>
</dbReference>
<dbReference type="EMBL" id="AP022583">
    <property type="protein sequence ID" value="BBY06619.1"/>
    <property type="molecule type" value="Genomic_DNA"/>
</dbReference>
<evidence type="ECO:0000313" key="3">
    <source>
        <dbReference type="Proteomes" id="UP000466894"/>
    </source>
</evidence>
<dbReference type="SUPFAM" id="SSF53474">
    <property type="entry name" value="alpha/beta-Hydrolases"/>
    <property type="match status" value="1"/>
</dbReference>
<name>A0A7I7PDN3_9MYCO</name>
<organism evidence="2 3">
    <name type="scientific">Mycobacterium noviomagense</name>
    <dbReference type="NCBI Taxonomy" id="459858"/>
    <lineage>
        <taxon>Bacteria</taxon>
        <taxon>Bacillati</taxon>
        <taxon>Actinomycetota</taxon>
        <taxon>Actinomycetes</taxon>
        <taxon>Mycobacteriales</taxon>
        <taxon>Mycobacteriaceae</taxon>
        <taxon>Mycobacterium</taxon>
    </lineage>
</organism>
<dbReference type="Proteomes" id="UP000466894">
    <property type="component" value="Chromosome"/>
</dbReference>
<evidence type="ECO:0000259" key="1">
    <source>
        <dbReference type="Pfam" id="PF12146"/>
    </source>
</evidence>
<evidence type="ECO:0000313" key="2">
    <source>
        <dbReference type="EMBL" id="BBY06619.1"/>
    </source>
</evidence>
<dbReference type="Pfam" id="PF12146">
    <property type="entry name" value="Hydrolase_4"/>
    <property type="match status" value="1"/>
</dbReference>
<feature type="domain" description="Serine aminopeptidase S33" evidence="1">
    <location>
        <begin position="66"/>
        <end position="170"/>
    </location>
</feature>